<reference evidence="3" key="1">
    <citation type="submission" date="2016-10" db="EMBL/GenBank/DDBJ databases">
        <authorList>
            <person name="Varghese N."/>
            <person name="Submissions S."/>
        </authorList>
    </citation>
    <scope>NUCLEOTIDE SEQUENCE [LARGE SCALE GENOMIC DNA]</scope>
    <source>
        <strain evidence="3">DSM 26348</strain>
    </source>
</reference>
<dbReference type="GO" id="GO:0071949">
    <property type="term" value="F:FAD binding"/>
    <property type="evidence" value="ECO:0007669"/>
    <property type="project" value="InterPro"/>
</dbReference>
<dbReference type="InterPro" id="IPR036046">
    <property type="entry name" value="Acylphosphatase-like_dom_sf"/>
</dbReference>
<dbReference type="Proteomes" id="UP000199518">
    <property type="component" value="Unassembled WGS sequence"/>
</dbReference>
<dbReference type="Gene3D" id="3.30.70.100">
    <property type="match status" value="1"/>
</dbReference>
<keyword evidence="3" id="KW-1185">Reference proteome</keyword>
<organism evidence="2 3">
    <name type="scientific">Planctomicrobium piriforme</name>
    <dbReference type="NCBI Taxonomy" id="1576369"/>
    <lineage>
        <taxon>Bacteria</taxon>
        <taxon>Pseudomonadati</taxon>
        <taxon>Planctomycetota</taxon>
        <taxon>Planctomycetia</taxon>
        <taxon>Planctomycetales</taxon>
        <taxon>Planctomycetaceae</taxon>
        <taxon>Planctomicrobium</taxon>
    </lineage>
</organism>
<evidence type="ECO:0000259" key="1">
    <source>
        <dbReference type="PROSITE" id="PS50925"/>
    </source>
</evidence>
<name>A0A1I3AVV2_9PLAN</name>
<gene>
    <name evidence="2" type="ORF">SAMN05421753_10172</name>
</gene>
<dbReference type="PROSITE" id="PS50925">
    <property type="entry name" value="BLUF"/>
    <property type="match status" value="1"/>
</dbReference>
<accession>A0A1I3AVV2</accession>
<dbReference type="AlphaFoldDB" id="A0A1I3AVV2"/>
<dbReference type="STRING" id="1576369.SAMN05421753_10172"/>
<proteinExistence type="predicted"/>
<dbReference type="SUPFAM" id="SSF54975">
    <property type="entry name" value="Acylphosphatase/BLUF domain-like"/>
    <property type="match status" value="1"/>
</dbReference>
<dbReference type="EMBL" id="FOQD01000001">
    <property type="protein sequence ID" value="SFH53879.1"/>
    <property type="molecule type" value="Genomic_DNA"/>
</dbReference>
<feature type="domain" description="BLUF" evidence="1">
    <location>
        <begin position="1"/>
        <end position="92"/>
    </location>
</feature>
<evidence type="ECO:0000313" key="2">
    <source>
        <dbReference type="EMBL" id="SFH53879.1"/>
    </source>
</evidence>
<sequence>MLQLIYKSAATVPLSSAELSRLLMKSRAHNDLCDLTGILMYHSNAFLQVLEGPDHAVEETFERIAADPRHKCLQVLRRQEIEERSFREWSMGFVCSYGRWLEEMPGFEEFFQRKGSFPREAGDQALRLLKEFRYSSRRRQVDLGYAPLMVR</sequence>
<dbReference type="RefSeq" id="WP_092046791.1">
    <property type="nucleotide sequence ID" value="NZ_FOQD01000001.1"/>
</dbReference>
<dbReference type="GO" id="GO:0009882">
    <property type="term" value="F:blue light photoreceptor activity"/>
    <property type="evidence" value="ECO:0007669"/>
    <property type="project" value="InterPro"/>
</dbReference>
<evidence type="ECO:0000313" key="3">
    <source>
        <dbReference type="Proteomes" id="UP000199518"/>
    </source>
</evidence>
<dbReference type="OrthoDB" id="196105at2"/>
<protein>
    <submittedName>
        <fullName evidence="2">Sensors of blue-light using FAD</fullName>
    </submittedName>
</protein>
<dbReference type="SMART" id="SM01034">
    <property type="entry name" value="BLUF"/>
    <property type="match status" value="1"/>
</dbReference>
<dbReference type="InterPro" id="IPR007024">
    <property type="entry name" value="BLUF_domain"/>
</dbReference>
<dbReference type="Pfam" id="PF04940">
    <property type="entry name" value="BLUF"/>
    <property type="match status" value="1"/>
</dbReference>